<feature type="region of interest" description="Disordered" evidence="13">
    <location>
        <begin position="416"/>
        <end position="456"/>
    </location>
</feature>
<evidence type="ECO:0008006" key="21">
    <source>
        <dbReference type="Google" id="ProtNLM"/>
    </source>
</evidence>
<feature type="compositionally biased region" description="Gly residues" evidence="13">
    <location>
        <begin position="498"/>
        <end position="511"/>
    </location>
</feature>
<dbReference type="Gene3D" id="3.40.190.10">
    <property type="entry name" value="Periplasmic binding protein-like II"/>
    <property type="match status" value="1"/>
</dbReference>
<feature type="transmembrane region" description="Helical" evidence="14">
    <location>
        <begin position="872"/>
        <end position="892"/>
    </location>
</feature>
<evidence type="ECO:0000256" key="9">
    <source>
        <dbReference type="ARBA" id="ARBA00023170"/>
    </source>
</evidence>
<evidence type="ECO:0000256" key="4">
    <source>
        <dbReference type="ARBA" id="ARBA00022475"/>
    </source>
</evidence>
<feature type="domain" description="Ionotropic receptor 75a N-terminal" evidence="18">
    <location>
        <begin position="592"/>
        <end position="651"/>
    </location>
</feature>
<dbReference type="Pfam" id="PF24576">
    <property type="entry name" value="IR75A_N"/>
    <property type="match status" value="1"/>
</dbReference>
<accession>A0A1I8NZJ5</accession>
<dbReference type="InterPro" id="IPR052192">
    <property type="entry name" value="Insect_Ionotropic_Sensory_Rcpt"/>
</dbReference>
<dbReference type="GO" id="GO:0050907">
    <property type="term" value="P:detection of chemical stimulus involved in sensory perception"/>
    <property type="evidence" value="ECO:0007669"/>
    <property type="project" value="UniProtKB-ARBA"/>
</dbReference>
<keyword evidence="6 14" id="KW-1133">Transmembrane helix</keyword>
<dbReference type="AlphaFoldDB" id="A0A1I8NZJ5"/>
<keyword evidence="8 14" id="KW-0472">Membrane</keyword>
<dbReference type="InterPro" id="IPR057074">
    <property type="entry name" value="IR75A_N"/>
</dbReference>
<dbReference type="STRING" id="35570.A0A1I8NZJ5"/>
<evidence type="ECO:0000256" key="1">
    <source>
        <dbReference type="ARBA" id="ARBA00004651"/>
    </source>
</evidence>
<evidence type="ECO:0000313" key="19">
    <source>
        <dbReference type="EnsemblMetazoa" id="SCAU003475-PA"/>
    </source>
</evidence>
<name>A0A1I8NZJ5_STOCA</name>
<evidence type="ECO:0000256" key="3">
    <source>
        <dbReference type="ARBA" id="ARBA00022448"/>
    </source>
</evidence>
<dbReference type="FunFam" id="3.40.190.10:FF:000188">
    <property type="entry name" value="Ionotropic receptor 64a"/>
    <property type="match status" value="1"/>
</dbReference>
<keyword evidence="3" id="KW-0813">Transport</keyword>
<dbReference type="EnsemblMetazoa" id="SCAU003475-RA">
    <property type="protein sequence ID" value="SCAU003475-PA"/>
    <property type="gene ID" value="SCAU003475"/>
</dbReference>
<keyword evidence="5 14" id="KW-0812">Transmembrane</keyword>
<dbReference type="InterPro" id="IPR019594">
    <property type="entry name" value="Glu/Gly-bd"/>
</dbReference>
<evidence type="ECO:0000256" key="14">
    <source>
        <dbReference type="SAM" id="Phobius"/>
    </source>
</evidence>
<dbReference type="GO" id="GO:0015276">
    <property type="term" value="F:ligand-gated monoatomic ion channel activity"/>
    <property type="evidence" value="ECO:0007669"/>
    <property type="project" value="InterPro"/>
</dbReference>
<evidence type="ECO:0000256" key="7">
    <source>
        <dbReference type="ARBA" id="ARBA00023065"/>
    </source>
</evidence>
<dbReference type="VEuPathDB" id="VectorBase:SCAU003475"/>
<dbReference type="Gene3D" id="1.10.287.70">
    <property type="match status" value="1"/>
</dbReference>
<dbReference type="SUPFAM" id="SSF53850">
    <property type="entry name" value="Periplasmic binding protein-like II"/>
    <property type="match status" value="1"/>
</dbReference>
<keyword evidence="4" id="KW-1003">Cell membrane</keyword>
<comment type="subcellular location">
    <subcellularLocation>
        <location evidence="1">Cell membrane</location>
        <topology evidence="1">Multi-pass membrane protein</topology>
    </subcellularLocation>
</comment>
<comment type="similarity">
    <text evidence="2">Belongs to the glutamate-gated ion channel (TC 1.A.10.1) family.</text>
</comment>
<keyword evidence="10" id="KW-0325">Glycoprotein</keyword>
<keyword evidence="9" id="KW-0675">Receptor</keyword>
<dbReference type="Pfam" id="PF10613">
    <property type="entry name" value="Lig_chan-Glu_bd"/>
    <property type="match status" value="1"/>
</dbReference>
<reference evidence="19" key="1">
    <citation type="submission" date="2020-05" db="UniProtKB">
        <authorList>
            <consortium name="EnsemblMetazoa"/>
        </authorList>
    </citation>
    <scope>IDENTIFICATION</scope>
    <source>
        <strain evidence="19">USDA</strain>
    </source>
</reference>
<evidence type="ECO:0000313" key="20">
    <source>
        <dbReference type="Proteomes" id="UP000095300"/>
    </source>
</evidence>
<keyword evidence="12" id="KW-0407">Ion channel</keyword>
<feature type="domain" description="Ionotropic glutamate receptor C-terminal" evidence="16">
    <location>
        <begin position="776"/>
        <end position="1127"/>
    </location>
</feature>
<dbReference type="Proteomes" id="UP000095300">
    <property type="component" value="Unassembled WGS sequence"/>
</dbReference>
<feature type="chain" id="PRO_5016128159" description="Ionotropic glutamate receptor C-terminal domain-containing protein" evidence="15">
    <location>
        <begin position="34"/>
        <end position="1152"/>
    </location>
</feature>
<keyword evidence="7" id="KW-0406">Ion transport</keyword>
<evidence type="ECO:0000259" key="18">
    <source>
        <dbReference type="Pfam" id="PF24576"/>
    </source>
</evidence>
<proteinExistence type="inferred from homology"/>
<evidence type="ECO:0000256" key="10">
    <source>
        <dbReference type="ARBA" id="ARBA00023180"/>
    </source>
</evidence>
<feature type="transmembrane region" description="Helical" evidence="14">
    <location>
        <begin position="779"/>
        <end position="797"/>
    </location>
</feature>
<dbReference type="GO" id="GO:0005886">
    <property type="term" value="C:plasma membrane"/>
    <property type="evidence" value="ECO:0007669"/>
    <property type="project" value="UniProtKB-SubCell"/>
</dbReference>
<evidence type="ECO:0000256" key="15">
    <source>
        <dbReference type="SAM" id="SignalP"/>
    </source>
</evidence>
<feature type="region of interest" description="Disordered" evidence="13">
    <location>
        <begin position="485"/>
        <end position="526"/>
    </location>
</feature>
<feature type="signal peptide" evidence="15">
    <location>
        <begin position="1"/>
        <end position="33"/>
    </location>
</feature>
<evidence type="ECO:0000256" key="5">
    <source>
        <dbReference type="ARBA" id="ARBA00022692"/>
    </source>
</evidence>
<feature type="domain" description="Ionotropic glutamate receptor L-glutamate and glycine-binding" evidence="17">
    <location>
        <begin position="677"/>
        <end position="748"/>
    </location>
</feature>
<evidence type="ECO:0000256" key="13">
    <source>
        <dbReference type="SAM" id="MobiDB-lite"/>
    </source>
</evidence>
<keyword evidence="20" id="KW-1185">Reference proteome</keyword>
<feature type="compositionally biased region" description="Low complexity" evidence="13">
    <location>
        <begin position="422"/>
        <end position="440"/>
    </location>
</feature>
<protein>
    <recommendedName>
        <fullName evidence="21">Ionotropic glutamate receptor C-terminal domain-containing protein</fullName>
    </recommendedName>
</protein>
<sequence length="1152" mass="129035">MMHRTKHKYFNNKIKMLLLILMWALMWHQPAFYGGASSTYDEDSNVSVYAATATATASADAKAVVIAVDDDDVGKGSTAANGSDMINEHSDSKSTRRMSTATNSAFEDNDEDDDNAAIYGHINENDNKSYKLPQNVLNAQRKERPAKAKATSPSVQALREEESEPGQDRLNETKFADVSGDGNIKGIACTHDARPENKGLPETTNECATEQATKNKPGEKELQKEKDHSLFTIQSEMIRDFALRYKKIPRINLFTCKDPPCVGLECSDKRANIWRKTQKYRQTLKLLEHLFSQNNAHDDLPNKSLLLKVVHIDHLQPKSRSNSKTLNRRGQNDRANVRNMGVATSPNAASNPNWLDQVLQGEYYRQIVVVDLSCGQASRRLLELASNKALFNSVYHWLLMEDYAFNRQTEIDDADDMKNKMSTGCSNTNGSSTTGSNSSNDTDKEVVNDSNDESNGSKSAMLVKELFFSSTTTDVVGAPVSGLAKLNKRQPAKASTSGRGGGGGGGGGGRGDAAKSSAISGSGPVAQADEDDMEIIEKFLEKLNININTELILAKRRMPQSIMMPSVASSTSCSATATATATATDDYNTLQKMDYYILYDVWNPGRQYGGELNISKVGYFSHNQGLQLAEWYSTKSFVLRRMNMHLANIKCQIVIIHKSNTTTLHDYLTNRKDTHLDSMHRFNFALLSHVRDLFNFSFILSKTSSWGYLKNGKFDGMIGALVRKQVDIGGSPIFFRIERAKVIDYTTSTWVARPCFIFRHPRSTKKDRIVFLQPFSNDVWILLAACGFVTILLLWLLTTLEPEERSISVISAKLIPGGNFKRRLVRWSGLLCGYDVRHDARATQRVGLFLESILFYVGSICQQGLTFATRSFAGRCIVTTSLLFSFAIYQFYSASIVGTLLMEKPKTIRTLRDLIHSSLDIGIEDIPYTRDFFLRTRDPDAKELYAKKITNVPTNNGTEFGDSPQDNFVLPTPASQVPLTDKQKAKAYRDILHSHESGAHAKSNDASNWYEPEFGVAKIKKGHFAFHVDVATAYKLMGESFTEKEICDLMEIQLFPPGKMVSIVQKGSPLRKPISYGLRRLTEVGIWDYQHKIWHSSKPRCVKQIHAEDLQVDMQTFTSALFVLLFGFLISGLILSLEKIHHRMWQRYTEKN</sequence>
<evidence type="ECO:0000256" key="12">
    <source>
        <dbReference type="ARBA" id="ARBA00023303"/>
    </source>
</evidence>
<feature type="region of interest" description="Disordered" evidence="13">
    <location>
        <begin position="140"/>
        <end position="168"/>
    </location>
</feature>
<keyword evidence="15" id="KW-0732">Signal</keyword>
<organism evidence="19 20">
    <name type="scientific">Stomoxys calcitrans</name>
    <name type="common">Stable fly</name>
    <name type="synonym">Conops calcitrans</name>
    <dbReference type="NCBI Taxonomy" id="35570"/>
    <lineage>
        <taxon>Eukaryota</taxon>
        <taxon>Metazoa</taxon>
        <taxon>Ecdysozoa</taxon>
        <taxon>Arthropoda</taxon>
        <taxon>Hexapoda</taxon>
        <taxon>Insecta</taxon>
        <taxon>Pterygota</taxon>
        <taxon>Neoptera</taxon>
        <taxon>Endopterygota</taxon>
        <taxon>Diptera</taxon>
        <taxon>Brachycera</taxon>
        <taxon>Muscomorpha</taxon>
        <taxon>Muscoidea</taxon>
        <taxon>Muscidae</taxon>
        <taxon>Stomoxys</taxon>
    </lineage>
</organism>
<evidence type="ECO:0000256" key="8">
    <source>
        <dbReference type="ARBA" id="ARBA00023136"/>
    </source>
</evidence>
<dbReference type="Pfam" id="PF00060">
    <property type="entry name" value="Lig_chan"/>
    <property type="match status" value="1"/>
</dbReference>
<feature type="region of interest" description="Disordered" evidence="13">
    <location>
        <begin position="76"/>
        <end position="115"/>
    </location>
</feature>
<feature type="region of interest" description="Disordered" evidence="13">
    <location>
        <begin position="191"/>
        <end position="226"/>
    </location>
</feature>
<feature type="compositionally biased region" description="Polar residues" evidence="13">
    <location>
        <begin position="202"/>
        <end position="214"/>
    </location>
</feature>
<dbReference type="PANTHER" id="PTHR42643">
    <property type="entry name" value="IONOTROPIC RECEPTOR 20A-RELATED"/>
    <property type="match status" value="1"/>
</dbReference>
<evidence type="ECO:0000259" key="17">
    <source>
        <dbReference type="Pfam" id="PF10613"/>
    </source>
</evidence>
<feature type="compositionally biased region" description="Polar residues" evidence="13">
    <location>
        <begin position="97"/>
        <end position="106"/>
    </location>
</feature>
<evidence type="ECO:0000259" key="16">
    <source>
        <dbReference type="Pfam" id="PF00060"/>
    </source>
</evidence>
<evidence type="ECO:0000256" key="11">
    <source>
        <dbReference type="ARBA" id="ARBA00023286"/>
    </source>
</evidence>
<feature type="compositionally biased region" description="Basic and acidic residues" evidence="13">
    <location>
        <begin position="216"/>
        <end position="226"/>
    </location>
</feature>
<evidence type="ECO:0000256" key="6">
    <source>
        <dbReference type="ARBA" id="ARBA00022989"/>
    </source>
</evidence>
<dbReference type="PANTHER" id="PTHR42643:SF42">
    <property type="entry name" value="IONOTROPIC GLUTAMATE RECEPTOR L-GLUTAMATE AND GLYCINE-BINDING DOMAIN-CONTAINING PROTEIN"/>
    <property type="match status" value="1"/>
</dbReference>
<evidence type="ECO:0000256" key="2">
    <source>
        <dbReference type="ARBA" id="ARBA00008685"/>
    </source>
</evidence>
<keyword evidence="11" id="KW-1071">Ligand-gated ion channel</keyword>
<dbReference type="InterPro" id="IPR001320">
    <property type="entry name" value="Iontro_rcpt_C"/>
</dbReference>
<feature type="transmembrane region" description="Helical" evidence="14">
    <location>
        <begin position="1117"/>
        <end position="1137"/>
    </location>
</feature>